<organism evidence="1 2">
    <name type="scientific">Pandoraea fibrosis</name>
    <dbReference type="NCBI Taxonomy" id="1891094"/>
    <lineage>
        <taxon>Bacteria</taxon>
        <taxon>Pseudomonadati</taxon>
        <taxon>Pseudomonadota</taxon>
        <taxon>Betaproteobacteria</taxon>
        <taxon>Burkholderiales</taxon>
        <taxon>Burkholderiaceae</taxon>
        <taxon>Pandoraea</taxon>
    </lineage>
</organism>
<accession>A0A5E4W2N9</accession>
<dbReference type="AlphaFoldDB" id="A0A5E4W2N9"/>
<evidence type="ECO:0000313" key="1">
    <source>
        <dbReference type="EMBL" id="VVE19197.1"/>
    </source>
</evidence>
<dbReference type="RefSeq" id="WP_150600053.1">
    <property type="nucleotide sequence ID" value="NZ_CABPRW010000006.1"/>
</dbReference>
<proteinExistence type="predicted"/>
<name>A0A5E4W2N9_9BURK</name>
<dbReference type="Pfam" id="PF12952">
    <property type="entry name" value="DUF3841"/>
    <property type="match status" value="1"/>
</dbReference>
<dbReference type="OrthoDB" id="4548496at2"/>
<dbReference type="InterPro" id="IPR024211">
    <property type="entry name" value="DUF3841"/>
</dbReference>
<dbReference type="EMBL" id="CABPRW010000006">
    <property type="protein sequence ID" value="VVE19197.1"/>
    <property type="molecule type" value="Genomic_DNA"/>
</dbReference>
<reference evidence="1 2" key="1">
    <citation type="submission" date="2019-08" db="EMBL/GenBank/DDBJ databases">
        <authorList>
            <person name="Peeters C."/>
        </authorList>
    </citation>
    <scope>NUCLEOTIDE SEQUENCE [LARGE SCALE GENOMIC DNA]</scope>
    <source>
        <strain evidence="1 2">LMG 31113</strain>
    </source>
</reference>
<gene>
    <name evidence="1" type="ORF">PFI31113_03018</name>
</gene>
<sequence length="210" mass="23908">MTGHSSITIAFVAGALSTHANLPKLNCPMTETPPPTEGSHTYLWTFQHVAQLDALLRHGVLFGDWRHVEPPCEKAYRYMCGVMEKRGLDCGTAPPVWAWHSCWGNQKAPDREVATQLLSLAQLAEDNMVMLTLACPDDQYLLSSYHQWCDLVYFPSLQEGCHCDLESTWQEANETERRILEIDLSSLEDDMVQATLPLVRKEWLRQVHRV</sequence>
<evidence type="ECO:0000313" key="2">
    <source>
        <dbReference type="Proteomes" id="UP000382577"/>
    </source>
</evidence>
<protein>
    <submittedName>
        <fullName evidence="1">Uncharacterized protein</fullName>
    </submittedName>
</protein>
<dbReference type="Proteomes" id="UP000382577">
    <property type="component" value="Unassembled WGS sequence"/>
</dbReference>